<name>A0A2P5P9B0_9CHLR</name>
<organism evidence="2 3">
    <name type="scientific">Dehalogenimonas etheniformans</name>
    <dbReference type="NCBI Taxonomy" id="1536648"/>
    <lineage>
        <taxon>Bacteria</taxon>
        <taxon>Bacillati</taxon>
        <taxon>Chloroflexota</taxon>
        <taxon>Dehalococcoidia</taxon>
        <taxon>Dehalococcoidales</taxon>
        <taxon>Dehalococcoidaceae</taxon>
        <taxon>Dehalogenimonas</taxon>
    </lineage>
</organism>
<evidence type="ECO:0000256" key="1">
    <source>
        <dbReference type="SAM" id="Phobius"/>
    </source>
</evidence>
<keyword evidence="1" id="KW-0472">Membrane</keyword>
<feature type="transmembrane region" description="Helical" evidence="1">
    <location>
        <begin position="42"/>
        <end position="59"/>
    </location>
</feature>
<dbReference type="AlphaFoldDB" id="A0A2P5P9B0"/>
<evidence type="ECO:0000313" key="3">
    <source>
        <dbReference type="Proteomes" id="UP000235653"/>
    </source>
</evidence>
<keyword evidence="3" id="KW-1185">Reference proteome</keyword>
<proteinExistence type="predicted"/>
<keyword evidence="1" id="KW-1133">Transmembrane helix</keyword>
<reference evidence="2 3" key="1">
    <citation type="journal article" date="2017" name="ISME J.">
        <title>Grape pomace compost harbors organohalide-respiring Dehalogenimonas species with novel reductive dehalogenase genes.</title>
        <authorList>
            <person name="Yang Y."/>
            <person name="Higgins S.A."/>
            <person name="Yan J."/>
            <person name="Simsir B."/>
            <person name="Chourey K."/>
            <person name="Iyer R."/>
            <person name="Hettich R.L."/>
            <person name="Baldwin B."/>
            <person name="Ogles D.M."/>
            <person name="Loffler F.E."/>
        </authorList>
    </citation>
    <scope>NUCLEOTIDE SEQUENCE [LARGE SCALE GENOMIC DNA]</scope>
    <source>
        <strain evidence="2 3">GP</strain>
    </source>
</reference>
<accession>A0A2P5P9B0</accession>
<evidence type="ECO:0000313" key="2">
    <source>
        <dbReference type="EMBL" id="PPD58877.1"/>
    </source>
</evidence>
<dbReference type="Proteomes" id="UP000235653">
    <property type="component" value="Unassembled WGS sequence"/>
</dbReference>
<feature type="transmembrane region" description="Helical" evidence="1">
    <location>
        <begin position="12"/>
        <end position="36"/>
    </location>
</feature>
<protein>
    <submittedName>
        <fullName evidence="2">Uncharacterized protein</fullName>
    </submittedName>
</protein>
<keyword evidence="1" id="KW-0812">Transmembrane</keyword>
<comment type="caution">
    <text evidence="2">The sequence shown here is derived from an EMBL/GenBank/DDBJ whole genome shotgun (WGS) entry which is preliminary data.</text>
</comment>
<dbReference type="EMBL" id="JQAN02000006">
    <property type="protein sequence ID" value="PPD58877.1"/>
    <property type="molecule type" value="Genomic_DNA"/>
</dbReference>
<gene>
    <name evidence="2" type="ORF">JP09_003155</name>
</gene>
<sequence>MMNQAGVTKKTGNEVSAGILSISLGTISLITLAIGLLTGTRLLAIVTTAPALAGLVLASQRRPRDKIV</sequence>